<sequence>MTTPTMDAETRQIAPVPGIEFTVASRPSARYSNRQTVSNFAGPTSFQPIPLNATGWVRKISVLVTATYTTSASAAVVAGDAPFNLISSIQLKDATGTAITQPITGYNLHLVNKYFSSGTTNTNIPRPYGNPQLGPEFAFSASGTSGVATFRLDIDLEQDYNSAYGCVPNLDSNASLLLEIGVASYTVAFSGGTASAATVSVNVDQHYWAPVGNQLNGVPVDAMPPGAGDYLALRYENPTVSPSTENIVNLTNRGGLIKGIIAVSRAAGVRTAFTAATPVGLVLDNNEIDSGISLEAKQDHIRRAYGYYGADLTTSYAPLTPGVMPGLDRGVMVWPFWAESGGRDSWLATRVGALLQLKVTPGASASQLEIITLIGQVRNSGTFYSA</sequence>
<accession>A0A919QI39</accession>
<dbReference type="RefSeq" id="WP_204045973.1">
    <property type="nucleotide sequence ID" value="NZ_BOOA01000122.1"/>
</dbReference>
<comment type="caution">
    <text evidence="1">The sequence shown here is derived from an EMBL/GenBank/DDBJ whole genome shotgun (WGS) entry which is preliminary data.</text>
</comment>
<name>A0A919QI39_9ACTN</name>
<dbReference type="AlphaFoldDB" id="A0A919QI39"/>
<dbReference type="EMBL" id="BOOA01000122">
    <property type="protein sequence ID" value="GIH29362.1"/>
    <property type="molecule type" value="Genomic_DNA"/>
</dbReference>
<keyword evidence="2" id="KW-1185">Reference proteome</keyword>
<protein>
    <submittedName>
        <fullName evidence="1">Uncharacterized protein</fullName>
    </submittedName>
</protein>
<gene>
    <name evidence="1" type="ORF">Aph01nite_76720</name>
</gene>
<dbReference type="Proteomes" id="UP000640052">
    <property type="component" value="Unassembled WGS sequence"/>
</dbReference>
<organism evidence="1 2">
    <name type="scientific">Acrocarpospora phusangensis</name>
    <dbReference type="NCBI Taxonomy" id="1070424"/>
    <lineage>
        <taxon>Bacteria</taxon>
        <taxon>Bacillati</taxon>
        <taxon>Actinomycetota</taxon>
        <taxon>Actinomycetes</taxon>
        <taxon>Streptosporangiales</taxon>
        <taxon>Streptosporangiaceae</taxon>
        <taxon>Acrocarpospora</taxon>
    </lineage>
</organism>
<evidence type="ECO:0000313" key="1">
    <source>
        <dbReference type="EMBL" id="GIH29362.1"/>
    </source>
</evidence>
<proteinExistence type="predicted"/>
<evidence type="ECO:0000313" key="2">
    <source>
        <dbReference type="Proteomes" id="UP000640052"/>
    </source>
</evidence>
<reference evidence="1" key="1">
    <citation type="submission" date="2021-01" db="EMBL/GenBank/DDBJ databases">
        <title>Whole genome shotgun sequence of Acrocarpospora phusangensis NBRC 108782.</title>
        <authorList>
            <person name="Komaki H."/>
            <person name="Tamura T."/>
        </authorList>
    </citation>
    <scope>NUCLEOTIDE SEQUENCE</scope>
    <source>
        <strain evidence="1">NBRC 108782</strain>
    </source>
</reference>